<keyword evidence="3" id="KW-1185">Reference proteome</keyword>
<feature type="region of interest" description="Disordered" evidence="1">
    <location>
        <begin position="1"/>
        <end position="33"/>
    </location>
</feature>
<proteinExistence type="predicted"/>
<name>A0A822XMP7_NELNU</name>
<feature type="compositionally biased region" description="Basic and acidic residues" evidence="1">
    <location>
        <begin position="1"/>
        <end position="10"/>
    </location>
</feature>
<feature type="compositionally biased region" description="Basic residues" evidence="1">
    <location>
        <begin position="11"/>
        <end position="22"/>
    </location>
</feature>
<dbReference type="Proteomes" id="UP000607653">
    <property type="component" value="Unassembled WGS sequence"/>
</dbReference>
<evidence type="ECO:0000313" key="2">
    <source>
        <dbReference type="EMBL" id="DAD21547.1"/>
    </source>
</evidence>
<evidence type="ECO:0000313" key="3">
    <source>
        <dbReference type="Proteomes" id="UP000607653"/>
    </source>
</evidence>
<accession>A0A822XMP7</accession>
<gene>
    <name evidence="2" type="ORF">HUJ06_023010</name>
</gene>
<protein>
    <submittedName>
        <fullName evidence="2">Uncharacterized protein</fullName>
    </submittedName>
</protein>
<dbReference type="EMBL" id="DUZY01000001">
    <property type="protein sequence ID" value="DAD21547.1"/>
    <property type="molecule type" value="Genomic_DNA"/>
</dbReference>
<reference evidence="2 3" key="1">
    <citation type="journal article" date="2020" name="Mol. Biol. Evol.">
        <title>Distinct Expression and Methylation Patterns for Genes with Different Fates following a Single Whole-Genome Duplication in Flowering Plants.</title>
        <authorList>
            <person name="Shi T."/>
            <person name="Rahmani R.S."/>
            <person name="Gugger P.F."/>
            <person name="Wang M."/>
            <person name="Li H."/>
            <person name="Zhang Y."/>
            <person name="Li Z."/>
            <person name="Wang Q."/>
            <person name="Van de Peer Y."/>
            <person name="Marchal K."/>
            <person name="Chen J."/>
        </authorList>
    </citation>
    <scope>NUCLEOTIDE SEQUENCE [LARGE SCALE GENOMIC DNA]</scope>
    <source>
        <tissue evidence="2">Leaf</tissue>
    </source>
</reference>
<sequence>MGRGEEGTERRRGKKRKRGKKGKREEKRKGKKIKKRGFGAYKYIWRHPSADCRLEVSNERNDPSDFRINPTSVHFIHGRFLVWTGASSYRL</sequence>
<dbReference type="AlphaFoldDB" id="A0A822XMP7"/>
<evidence type="ECO:0000256" key="1">
    <source>
        <dbReference type="SAM" id="MobiDB-lite"/>
    </source>
</evidence>
<comment type="caution">
    <text evidence="2">The sequence shown here is derived from an EMBL/GenBank/DDBJ whole genome shotgun (WGS) entry which is preliminary data.</text>
</comment>
<organism evidence="2 3">
    <name type="scientific">Nelumbo nucifera</name>
    <name type="common">Sacred lotus</name>
    <dbReference type="NCBI Taxonomy" id="4432"/>
    <lineage>
        <taxon>Eukaryota</taxon>
        <taxon>Viridiplantae</taxon>
        <taxon>Streptophyta</taxon>
        <taxon>Embryophyta</taxon>
        <taxon>Tracheophyta</taxon>
        <taxon>Spermatophyta</taxon>
        <taxon>Magnoliopsida</taxon>
        <taxon>Proteales</taxon>
        <taxon>Nelumbonaceae</taxon>
        <taxon>Nelumbo</taxon>
    </lineage>
</organism>